<evidence type="ECO:0000256" key="1">
    <source>
        <dbReference type="ARBA" id="ARBA00004496"/>
    </source>
</evidence>
<proteinExistence type="inferred from homology"/>
<evidence type="ECO:0000259" key="9">
    <source>
        <dbReference type="PROSITE" id="PS50995"/>
    </source>
</evidence>
<dbReference type="PANTHER" id="PTHR42756">
    <property type="entry name" value="TRANSCRIPTIONAL REGULATOR, MARR"/>
    <property type="match status" value="1"/>
</dbReference>
<dbReference type="GO" id="GO:0003677">
    <property type="term" value="F:DNA binding"/>
    <property type="evidence" value="ECO:0007669"/>
    <property type="project" value="UniProtKB-KW"/>
</dbReference>
<dbReference type="PANTHER" id="PTHR42756:SF1">
    <property type="entry name" value="TRANSCRIPTIONAL REPRESSOR OF EMRAB OPERON"/>
    <property type="match status" value="1"/>
</dbReference>
<dbReference type="GO" id="GO:0005737">
    <property type="term" value="C:cytoplasm"/>
    <property type="evidence" value="ECO:0007669"/>
    <property type="project" value="UniProtKB-SubCell"/>
</dbReference>
<keyword evidence="5" id="KW-0804">Transcription</keyword>
<organism evidence="10 11">
    <name type="scientific">Anaerocolumna sedimenticola</name>
    <dbReference type="NCBI Taxonomy" id="2696063"/>
    <lineage>
        <taxon>Bacteria</taxon>
        <taxon>Bacillati</taxon>
        <taxon>Bacillota</taxon>
        <taxon>Clostridia</taxon>
        <taxon>Lachnospirales</taxon>
        <taxon>Lachnospiraceae</taxon>
        <taxon>Anaerocolumna</taxon>
    </lineage>
</organism>
<dbReference type="GO" id="GO:0003700">
    <property type="term" value="F:DNA-binding transcription factor activity"/>
    <property type="evidence" value="ECO:0007669"/>
    <property type="project" value="InterPro"/>
</dbReference>
<evidence type="ECO:0000256" key="5">
    <source>
        <dbReference type="ARBA" id="ARBA00023163"/>
    </source>
</evidence>
<comment type="subcellular location">
    <subcellularLocation>
        <location evidence="1">Cytoplasm</location>
    </subcellularLocation>
</comment>
<accession>A0A6P1TQL6</accession>
<reference evidence="10 11" key="1">
    <citation type="submission" date="2020-01" db="EMBL/GenBank/DDBJ databases">
        <title>Genome analysis of Anaerocolumna sp. CBA3638.</title>
        <authorList>
            <person name="Kim J."/>
            <person name="Roh S.W."/>
        </authorList>
    </citation>
    <scope>NUCLEOTIDE SEQUENCE [LARGE SCALE GENOMIC DNA]</scope>
    <source>
        <strain evidence="10 11">CBA3638</strain>
    </source>
</reference>
<keyword evidence="4" id="KW-0238">DNA-binding</keyword>
<comment type="similarity">
    <text evidence="6">Belongs to the SarZ family.</text>
</comment>
<dbReference type="InterPro" id="IPR036388">
    <property type="entry name" value="WH-like_DNA-bd_sf"/>
</dbReference>
<evidence type="ECO:0000256" key="2">
    <source>
        <dbReference type="ARBA" id="ARBA00022490"/>
    </source>
</evidence>
<dbReference type="EMBL" id="CP048000">
    <property type="protein sequence ID" value="QHQ61718.1"/>
    <property type="molecule type" value="Genomic_DNA"/>
</dbReference>
<dbReference type="InterPro" id="IPR055166">
    <property type="entry name" value="Transc_reg_Sar_Rot_HTH"/>
</dbReference>
<evidence type="ECO:0000313" key="10">
    <source>
        <dbReference type="EMBL" id="QHQ61718.1"/>
    </source>
</evidence>
<sequence>MIENQADRIKTVKTTTNSGDEMLKLDNQLCFALYVCSKEIIRKYKPILDPLGLTYTGYITLLALWEEDEITVKELGSRLYLDSGTLTPLLKKLEQQGYIERIRSTSDERNVLIKLTDDGRDLKNKAYQIPKDLICSTKLENFDAYDLLSDLHKFMAQIIDN</sequence>
<protein>
    <recommendedName>
        <fullName evidence="7">HTH-type transcriptional regulator SarZ</fullName>
    </recommendedName>
    <alternativeName>
        <fullName evidence="8">Staphylococcal accessory regulator Z</fullName>
    </alternativeName>
</protein>
<gene>
    <name evidence="10" type="ORF">Ana3638_13820</name>
</gene>
<dbReference type="FunFam" id="1.10.10.10:FF:000163">
    <property type="entry name" value="MarR family transcriptional regulator"/>
    <property type="match status" value="1"/>
</dbReference>
<evidence type="ECO:0000256" key="4">
    <source>
        <dbReference type="ARBA" id="ARBA00023125"/>
    </source>
</evidence>
<evidence type="ECO:0000256" key="3">
    <source>
        <dbReference type="ARBA" id="ARBA00023015"/>
    </source>
</evidence>
<dbReference type="Proteomes" id="UP000464314">
    <property type="component" value="Chromosome"/>
</dbReference>
<dbReference type="Gene3D" id="1.10.10.10">
    <property type="entry name" value="Winged helix-like DNA-binding domain superfamily/Winged helix DNA-binding domain"/>
    <property type="match status" value="1"/>
</dbReference>
<keyword evidence="3" id="KW-0805">Transcription regulation</keyword>
<keyword evidence="11" id="KW-1185">Reference proteome</keyword>
<dbReference type="Pfam" id="PF22381">
    <property type="entry name" value="Staph_reg_Sar_Rot"/>
    <property type="match status" value="1"/>
</dbReference>
<dbReference type="KEGG" id="anr:Ana3638_13820"/>
<name>A0A6P1TQL6_9FIRM</name>
<dbReference type="SUPFAM" id="SSF46785">
    <property type="entry name" value="Winged helix' DNA-binding domain"/>
    <property type="match status" value="1"/>
</dbReference>
<evidence type="ECO:0000256" key="6">
    <source>
        <dbReference type="ARBA" id="ARBA00046337"/>
    </source>
</evidence>
<dbReference type="InterPro" id="IPR000835">
    <property type="entry name" value="HTH_MarR-typ"/>
</dbReference>
<dbReference type="InterPro" id="IPR036390">
    <property type="entry name" value="WH_DNA-bd_sf"/>
</dbReference>
<evidence type="ECO:0000256" key="8">
    <source>
        <dbReference type="ARBA" id="ARBA00047207"/>
    </source>
</evidence>
<dbReference type="AlphaFoldDB" id="A0A6P1TQL6"/>
<dbReference type="PROSITE" id="PS50995">
    <property type="entry name" value="HTH_MARR_2"/>
    <property type="match status" value="1"/>
</dbReference>
<evidence type="ECO:0000256" key="7">
    <source>
        <dbReference type="ARBA" id="ARBA00047188"/>
    </source>
</evidence>
<dbReference type="PRINTS" id="PR00598">
    <property type="entry name" value="HTHMARR"/>
</dbReference>
<keyword evidence="2" id="KW-0963">Cytoplasm</keyword>
<evidence type="ECO:0000313" key="11">
    <source>
        <dbReference type="Proteomes" id="UP000464314"/>
    </source>
</evidence>
<dbReference type="SMART" id="SM00347">
    <property type="entry name" value="HTH_MARR"/>
    <property type="match status" value="1"/>
</dbReference>
<dbReference type="RefSeq" id="WP_161838543.1">
    <property type="nucleotide sequence ID" value="NZ_CP048000.1"/>
</dbReference>
<feature type="domain" description="HTH marR-type" evidence="9">
    <location>
        <begin position="26"/>
        <end position="160"/>
    </location>
</feature>